<evidence type="ECO:0000313" key="1">
    <source>
        <dbReference type="EMBL" id="MBE9030812.1"/>
    </source>
</evidence>
<dbReference type="InterPro" id="IPR045589">
    <property type="entry name" value="DUF6464"/>
</dbReference>
<accession>A0A928Z498</accession>
<comment type="caution">
    <text evidence="1">The sequence shown here is derived from an EMBL/GenBank/DDBJ whole genome shotgun (WGS) entry which is preliminary data.</text>
</comment>
<organism evidence="1 2">
    <name type="scientific">Romeriopsis navalis LEGE 11480</name>
    <dbReference type="NCBI Taxonomy" id="2777977"/>
    <lineage>
        <taxon>Bacteria</taxon>
        <taxon>Bacillati</taxon>
        <taxon>Cyanobacteriota</taxon>
        <taxon>Cyanophyceae</taxon>
        <taxon>Leptolyngbyales</taxon>
        <taxon>Leptolyngbyaceae</taxon>
        <taxon>Romeriopsis</taxon>
        <taxon>Romeriopsis navalis</taxon>
    </lineage>
</organism>
<protein>
    <submittedName>
        <fullName evidence="1">Uncharacterized protein</fullName>
    </submittedName>
</protein>
<dbReference type="AlphaFoldDB" id="A0A928Z498"/>
<keyword evidence="2" id="KW-1185">Reference proteome</keyword>
<dbReference type="EMBL" id="JADEXQ010000045">
    <property type="protein sequence ID" value="MBE9030812.1"/>
    <property type="molecule type" value="Genomic_DNA"/>
</dbReference>
<reference evidence="1" key="1">
    <citation type="submission" date="2020-10" db="EMBL/GenBank/DDBJ databases">
        <authorList>
            <person name="Castelo-Branco R."/>
            <person name="Eusebio N."/>
            <person name="Adriana R."/>
            <person name="Vieira A."/>
            <person name="Brugerolle De Fraissinette N."/>
            <person name="Rezende De Castro R."/>
            <person name="Schneider M.P."/>
            <person name="Vasconcelos V."/>
            <person name="Leao P.N."/>
        </authorList>
    </citation>
    <scope>NUCLEOTIDE SEQUENCE</scope>
    <source>
        <strain evidence="1">LEGE 11480</strain>
    </source>
</reference>
<dbReference type="Proteomes" id="UP000625316">
    <property type="component" value="Unassembled WGS sequence"/>
</dbReference>
<proteinExistence type="predicted"/>
<evidence type="ECO:0000313" key="2">
    <source>
        <dbReference type="Proteomes" id="UP000625316"/>
    </source>
</evidence>
<gene>
    <name evidence="1" type="ORF">IQ266_13835</name>
</gene>
<name>A0A928Z498_9CYAN</name>
<dbReference type="RefSeq" id="WP_264325640.1">
    <property type="nucleotide sequence ID" value="NZ_JADEXQ010000045.1"/>
</dbReference>
<sequence length="123" mass="14168">MEQPSLPTEVILTHPKRTLGKVELDWTPQPGSYFDLDGQTYTVLERRHRYQLKSGRYHLHKMAVYVQTAQRPDEKSFIQGRWVIGDASCTYNARSELVRCAVKPEGPCEGCRHFEKVSAIDEC</sequence>
<dbReference type="Pfam" id="PF20065">
    <property type="entry name" value="DUF6464"/>
    <property type="match status" value="1"/>
</dbReference>